<keyword evidence="3" id="KW-1185">Reference proteome</keyword>
<dbReference type="InterPro" id="IPR016181">
    <property type="entry name" value="Acyl_CoA_acyltransferase"/>
</dbReference>
<sequence length="262" mass="28252">MIELDLDDRLRAVRHWLGTWPAAEVVETSGWLLQATEGFTKRANAALRLAPDAPIDPVIEFYTARGLRPSVVDYAGLADPLPAELLGDGWHALEFDPVLAMPITGLRLPELRGTVEVQLHGQTPPERWLAGWFASGRQDSAVARALVTGSAWQAFALIDDPDASPANELPVAVGRIAVDGGWAGVNAMWTRPDQRGRGYAGMVLQALAGAAQQIGAGYLQLSVEHDNHAARAAYAKAGFGQVDRYRYLFAPADGRERSGHQG</sequence>
<dbReference type="Pfam" id="PF24553">
    <property type="entry name" value="Rv0428c_C"/>
    <property type="match status" value="1"/>
</dbReference>
<dbReference type="Gene3D" id="3.40.630.30">
    <property type="match status" value="1"/>
</dbReference>
<dbReference type="RefSeq" id="WP_133753656.1">
    <property type="nucleotide sequence ID" value="NZ_CP171129.1"/>
</dbReference>
<feature type="domain" description="N-acetyltransferase" evidence="1">
    <location>
        <begin position="101"/>
        <end position="253"/>
    </location>
</feature>
<evidence type="ECO:0000313" key="2">
    <source>
        <dbReference type="EMBL" id="TDT33089.1"/>
    </source>
</evidence>
<dbReference type="OrthoDB" id="9775595at2"/>
<dbReference type="SUPFAM" id="SSF55729">
    <property type="entry name" value="Acyl-CoA N-acyltransferases (Nat)"/>
    <property type="match status" value="1"/>
</dbReference>
<dbReference type="AlphaFoldDB" id="A0A4R7J9N9"/>
<dbReference type="PROSITE" id="PS51186">
    <property type="entry name" value="GNAT"/>
    <property type="match status" value="1"/>
</dbReference>
<comment type="caution">
    <text evidence="2">The sequence shown here is derived from an EMBL/GenBank/DDBJ whole genome shotgun (WGS) entry which is preliminary data.</text>
</comment>
<dbReference type="InterPro" id="IPR000182">
    <property type="entry name" value="GNAT_dom"/>
</dbReference>
<proteinExistence type="predicted"/>
<keyword evidence="2" id="KW-0808">Transferase</keyword>
<accession>A0A4R7J9N9</accession>
<gene>
    <name evidence="2" type="ORF">CLV29_0687</name>
</gene>
<evidence type="ECO:0000259" key="1">
    <source>
        <dbReference type="PROSITE" id="PS51186"/>
    </source>
</evidence>
<organism evidence="2 3">
    <name type="scientific">Naumannella halotolerans</name>
    <dbReference type="NCBI Taxonomy" id="993414"/>
    <lineage>
        <taxon>Bacteria</taxon>
        <taxon>Bacillati</taxon>
        <taxon>Actinomycetota</taxon>
        <taxon>Actinomycetes</taxon>
        <taxon>Propionibacteriales</taxon>
        <taxon>Propionibacteriaceae</taxon>
        <taxon>Naumannella</taxon>
    </lineage>
</organism>
<dbReference type="GO" id="GO:0016747">
    <property type="term" value="F:acyltransferase activity, transferring groups other than amino-acyl groups"/>
    <property type="evidence" value="ECO:0007669"/>
    <property type="project" value="InterPro"/>
</dbReference>
<dbReference type="CDD" id="cd04301">
    <property type="entry name" value="NAT_SF"/>
    <property type="match status" value="1"/>
</dbReference>
<protein>
    <submittedName>
        <fullName evidence="2">Acetyltransferase (GNAT) family protein</fullName>
    </submittedName>
</protein>
<dbReference type="Proteomes" id="UP000295371">
    <property type="component" value="Unassembled WGS sequence"/>
</dbReference>
<reference evidence="2 3" key="1">
    <citation type="submission" date="2019-03" db="EMBL/GenBank/DDBJ databases">
        <title>Genomic Encyclopedia of Archaeal and Bacterial Type Strains, Phase II (KMG-II): from individual species to whole genera.</title>
        <authorList>
            <person name="Goeker M."/>
        </authorList>
    </citation>
    <scope>NUCLEOTIDE SEQUENCE [LARGE SCALE GENOMIC DNA]</scope>
    <source>
        <strain evidence="2 3">DSM 24323</strain>
    </source>
</reference>
<name>A0A4R7J9N9_9ACTN</name>
<evidence type="ECO:0000313" key="3">
    <source>
        <dbReference type="Proteomes" id="UP000295371"/>
    </source>
</evidence>
<dbReference type="EMBL" id="SOAW01000001">
    <property type="protein sequence ID" value="TDT33089.1"/>
    <property type="molecule type" value="Genomic_DNA"/>
</dbReference>
<dbReference type="InterPro" id="IPR056935">
    <property type="entry name" value="Rv0428c-like_C"/>
</dbReference>